<dbReference type="AlphaFoldDB" id="U4KL04"/>
<dbReference type="InterPro" id="IPR036554">
    <property type="entry name" value="GHMP_kinase_C_sf"/>
</dbReference>
<dbReference type="PANTHER" id="PTHR43290">
    <property type="entry name" value="MEVALONATE KINASE"/>
    <property type="match status" value="1"/>
</dbReference>
<evidence type="ECO:0000256" key="6">
    <source>
        <dbReference type="ARBA" id="ARBA00022840"/>
    </source>
</evidence>
<keyword evidence="2" id="KW-0444">Lipid biosynthesis</keyword>
<keyword evidence="5 12" id="KW-0418">Kinase</keyword>
<feature type="domain" description="GHMP kinase C-terminal" evidence="11">
    <location>
        <begin position="223"/>
        <end position="300"/>
    </location>
</feature>
<dbReference type="Gene3D" id="3.30.230.10">
    <property type="match status" value="1"/>
</dbReference>
<evidence type="ECO:0000256" key="4">
    <source>
        <dbReference type="ARBA" id="ARBA00022741"/>
    </source>
</evidence>
<dbReference type="InterPro" id="IPR006204">
    <property type="entry name" value="GHMP_kinase_N_dom"/>
</dbReference>
<evidence type="ECO:0000256" key="9">
    <source>
        <dbReference type="ARBA" id="ARBA00029438"/>
    </source>
</evidence>
<keyword evidence="1" id="KW-0963">Cytoplasm</keyword>
<dbReference type="PRINTS" id="PR00959">
    <property type="entry name" value="MEVGALKINASE"/>
</dbReference>
<gene>
    <name evidence="12" type="primary">mvaK</name>
    <name evidence="12" type="ORF">BN85409470</name>
</gene>
<dbReference type="OrthoDB" id="9764892at2"/>
<name>U4KL04_ALTPJ</name>
<dbReference type="EMBL" id="FO681347">
    <property type="protein sequence ID" value="CCV64524.1"/>
    <property type="molecule type" value="Genomic_DNA"/>
</dbReference>
<dbReference type="InterPro" id="IPR014721">
    <property type="entry name" value="Ribsml_uS5_D2-typ_fold_subgr"/>
</dbReference>
<dbReference type="InterPro" id="IPR020568">
    <property type="entry name" value="Ribosomal_Su5_D2-typ_SF"/>
</dbReference>
<evidence type="ECO:0000256" key="3">
    <source>
        <dbReference type="ARBA" id="ARBA00022679"/>
    </source>
</evidence>
<organism evidence="12 13">
    <name type="scientific">Alteracholeplasma palmae (strain ATCC 49389 / J233)</name>
    <name type="common">Acholeplasma palmae</name>
    <dbReference type="NCBI Taxonomy" id="1318466"/>
    <lineage>
        <taxon>Bacteria</taxon>
        <taxon>Bacillati</taxon>
        <taxon>Mycoplasmatota</taxon>
        <taxon>Mollicutes</taxon>
        <taxon>Acholeplasmatales</taxon>
        <taxon>Acholeplasmataceae</taxon>
        <taxon>Acholeplasma</taxon>
    </lineage>
</organism>
<keyword evidence="13" id="KW-1185">Reference proteome</keyword>
<sequence length="315" mass="34390">MNHLGYGFANGKIILMGEHSVVYGKPAIALPFKEVKIESYVSFTNSPITIDCLYYKGILEEADLVIEGIKKLVISVLEYLGKKPFGLHIRIDSKLPAQRGLGSSAAVSIAVVRSLFNLYNEILTDELLQYFSNIAEQIHHVNPSGIDSSTVVSNDAIFFQKDSEKTYIPLRVDGILVVADTGRMGKTKEAILEVKKLWKENPTIINPILDRLGELTNEVRSYLISNEVKRLGMALTEAHQLLKSINVSDEGLEKLVDAALASGALGAKLTGGGKGGCMIAVVESLEKAKAVAEALKENGASNTWFYHLKEVINES</sequence>
<dbReference type="GO" id="GO:0005524">
    <property type="term" value="F:ATP binding"/>
    <property type="evidence" value="ECO:0007669"/>
    <property type="project" value="UniProtKB-KW"/>
</dbReference>
<protein>
    <submittedName>
        <fullName evidence="12">Mevalonate kinase</fullName>
        <ecNumber evidence="12">2.7.1.36</ecNumber>
    </submittedName>
</protein>
<dbReference type="STRING" id="1318466.BN85409470"/>
<dbReference type="SUPFAM" id="SSF54211">
    <property type="entry name" value="Ribosomal protein S5 domain 2-like"/>
    <property type="match status" value="1"/>
</dbReference>
<dbReference type="Pfam" id="PF00288">
    <property type="entry name" value="GHMP_kinases_N"/>
    <property type="match status" value="1"/>
</dbReference>
<keyword evidence="6" id="KW-0067">ATP-binding</keyword>
<keyword evidence="3 12" id="KW-0808">Transferase</keyword>
<evidence type="ECO:0000259" key="10">
    <source>
        <dbReference type="Pfam" id="PF00288"/>
    </source>
</evidence>
<accession>U4KL04</accession>
<evidence type="ECO:0000256" key="8">
    <source>
        <dbReference type="ARBA" id="ARBA00023098"/>
    </source>
</evidence>
<comment type="pathway">
    <text evidence="9">Isoprenoid biosynthesis; isopentenyl diphosphate biosynthesis via mevalonate pathway; isopentenyl diphosphate from (R)-mevalonate: step 1/3.</text>
</comment>
<evidence type="ECO:0000313" key="13">
    <source>
        <dbReference type="Proteomes" id="UP000032740"/>
    </source>
</evidence>
<dbReference type="GO" id="GO:0004496">
    <property type="term" value="F:mevalonate kinase activity"/>
    <property type="evidence" value="ECO:0007669"/>
    <property type="project" value="UniProtKB-EC"/>
</dbReference>
<dbReference type="UniPathway" id="UPA00057">
    <property type="reaction ID" value="UER00098"/>
</dbReference>
<dbReference type="PANTHER" id="PTHR43290:SF2">
    <property type="entry name" value="MEVALONATE KINASE"/>
    <property type="match status" value="1"/>
</dbReference>
<dbReference type="Pfam" id="PF08544">
    <property type="entry name" value="GHMP_kinases_C"/>
    <property type="match status" value="1"/>
</dbReference>
<keyword evidence="4" id="KW-0547">Nucleotide-binding</keyword>
<dbReference type="Gene3D" id="3.30.70.890">
    <property type="entry name" value="GHMP kinase, C-terminal domain"/>
    <property type="match status" value="1"/>
</dbReference>
<keyword evidence="7" id="KW-0460">Magnesium</keyword>
<evidence type="ECO:0000256" key="7">
    <source>
        <dbReference type="ARBA" id="ARBA00022842"/>
    </source>
</evidence>
<dbReference type="InterPro" id="IPR006205">
    <property type="entry name" value="Mev_gal_kin"/>
</dbReference>
<keyword evidence="8" id="KW-0443">Lipid metabolism</keyword>
<dbReference type="HOGENOM" id="CLU_017814_0_0_14"/>
<evidence type="ECO:0000313" key="12">
    <source>
        <dbReference type="EMBL" id="CCV64524.1"/>
    </source>
</evidence>
<dbReference type="EC" id="2.7.1.36" evidence="12"/>
<dbReference type="SUPFAM" id="SSF55060">
    <property type="entry name" value="GHMP Kinase, C-terminal domain"/>
    <property type="match status" value="1"/>
</dbReference>
<dbReference type="GO" id="GO:0019287">
    <property type="term" value="P:isopentenyl diphosphate biosynthetic process, mevalonate pathway"/>
    <property type="evidence" value="ECO:0007669"/>
    <property type="project" value="UniProtKB-UniPathway"/>
</dbReference>
<dbReference type="NCBIfam" id="TIGR00549">
    <property type="entry name" value="mevalon_kin"/>
    <property type="match status" value="1"/>
</dbReference>
<reference evidence="12 13" key="1">
    <citation type="journal article" date="2013" name="J. Mol. Microbiol. Biotechnol.">
        <title>Analysis of the Complete Genomes of Acholeplasma brassicae , A. palmae and A. laidlawii and Their Comparison to the Obligate Parasites from ' Candidatus Phytoplasma'.</title>
        <authorList>
            <person name="Kube M."/>
            <person name="Siewert C."/>
            <person name="Migdoll A.M."/>
            <person name="Duduk B."/>
            <person name="Holz S."/>
            <person name="Rabus R."/>
            <person name="Seemuller E."/>
            <person name="Mitrovic J."/>
            <person name="Muller I."/>
            <person name="Buttner C."/>
            <person name="Reinhardt R."/>
        </authorList>
    </citation>
    <scope>NUCLEOTIDE SEQUENCE [LARGE SCALE GENOMIC DNA]</scope>
    <source>
        <strain evidence="12 13">J233</strain>
    </source>
</reference>
<dbReference type="InterPro" id="IPR013750">
    <property type="entry name" value="GHMP_kinase_C_dom"/>
</dbReference>
<proteinExistence type="predicted"/>
<evidence type="ECO:0000256" key="1">
    <source>
        <dbReference type="ARBA" id="ARBA00022490"/>
    </source>
</evidence>
<evidence type="ECO:0000256" key="5">
    <source>
        <dbReference type="ARBA" id="ARBA00022777"/>
    </source>
</evidence>
<evidence type="ECO:0000259" key="11">
    <source>
        <dbReference type="Pfam" id="PF08544"/>
    </source>
</evidence>
<dbReference type="Proteomes" id="UP000032740">
    <property type="component" value="Chromosome"/>
</dbReference>
<evidence type="ECO:0000256" key="2">
    <source>
        <dbReference type="ARBA" id="ARBA00022516"/>
    </source>
</evidence>
<dbReference type="KEGG" id="apal:BN85409470"/>
<dbReference type="GO" id="GO:0005829">
    <property type="term" value="C:cytosol"/>
    <property type="evidence" value="ECO:0007669"/>
    <property type="project" value="TreeGrafter"/>
</dbReference>
<dbReference type="RefSeq" id="WP_026660339.1">
    <property type="nucleotide sequence ID" value="NC_022538.1"/>
</dbReference>
<feature type="domain" description="GHMP kinase N-terminal" evidence="10">
    <location>
        <begin position="73"/>
        <end position="147"/>
    </location>
</feature>